<evidence type="ECO:0000259" key="3">
    <source>
        <dbReference type="Pfam" id="PF10260"/>
    </source>
</evidence>
<keyword evidence="2" id="KW-0812">Transmembrane</keyword>
<protein>
    <submittedName>
        <fullName evidence="5">SAYSvFN domain-containing protein</fullName>
    </submittedName>
</protein>
<feature type="region of interest" description="Disordered" evidence="1">
    <location>
        <begin position="22"/>
        <end position="41"/>
    </location>
</feature>
<dbReference type="Pfam" id="PF10260">
    <property type="entry name" value="SAYSvFN"/>
    <property type="match status" value="1"/>
</dbReference>
<dbReference type="AlphaFoldDB" id="A0A914H3C4"/>
<organism evidence="4 5">
    <name type="scientific">Globodera rostochiensis</name>
    <name type="common">Golden nematode worm</name>
    <name type="synonym">Heterodera rostochiensis</name>
    <dbReference type="NCBI Taxonomy" id="31243"/>
    <lineage>
        <taxon>Eukaryota</taxon>
        <taxon>Metazoa</taxon>
        <taxon>Ecdysozoa</taxon>
        <taxon>Nematoda</taxon>
        <taxon>Chromadorea</taxon>
        <taxon>Rhabditida</taxon>
        <taxon>Tylenchina</taxon>
        <taxon>Tylenchomorpha</taxon>
        <taxon>Tylenchoidea</taxon>
        <taxon>Heteroderidae</taxon>
        <taxon>Heteroderinae</taxon>
        <taxon>Globodera</taxon>
    </lineage>
</organism>
<keyword evidence="2" id="KW-1133">Transmembrane helix</keyword>
<evidence type="ECO:0000313" key="4">
    <source>
        <dbReference type="Proteomes" id="UP000887572"/>
    </source>
</evidence>
<keyword evidence="4" id="KW-1185">Reference proteome</keyword>
<name>A0A914H3C4_GLORO</name>
<accession>A0A914H3C4</accession>
<dbReference type="InterPro" id="IPR019387">
    <property type="entry name" value="SAYSvFN_dom"/>
</dbReference>
<reference evidence="5" key="1">
    <citation type="submission" date="2022-11" db="UniProtKB">
        <authorList>
            <consortium name="WormBaseParasite"/>
        </authorList>
    </citation>
    <scope>IDENTIFICATION</scope>
</reference>
<proteinExistence type="predicted"/>
<dbReference type="WBParaSite" id="Gr19_v10_g13766.t1">
    <property type="protein sequence ID" value="Gr19_v10_g13766.t1"/>
    <property type="gene ID" value="Gr19_v10_g13766"/>
</dbReference>
<evidence type="ECO:0000256" key="1">
    <source>
        <dbReference type="SAM" id="MobiDB-lite"/>
    </source>
</evidence>
<feature type="transmembrane region" description="Helical" evidence="2">
    <location>
        <begin position="99"/>
        <end position="117"/>
    </location>
</feature>
<sequence>MKKVQEQLFEYRKRKIALEKANGAGEHDETKSVCDQKGTQQSDGVHRRNAFKFLTFDLLNIYPMRKWREFCAQKPFQCWVLTASLWLSGQLLAAHVQFGFVYFVLSVLLLLLLNLGVRREGELSAYSVFNPNCERLLGQLTGLDRS</sequence>
<keyword evidence="2" id="KW-0472">Membrane</keyword>
<feature type="domain" description="SAYSvFN" evidence="3">
    <location>
        <begin position="84"/>
        <end position="141"/>
    </location>
</feature>
<evidence type="ECO:0000256" key="2">
    <source>
        <dbReference type="SAM" id="Phobius"/>
    </source>
</evidence>
<feature type="compositionally biased region" description="Basic and acidic residues" evidence="1">
    <location>
        <begin position="25"/>
        <end position="34"/>
    </location>
</feature>
<evidence type="ECO:0000313" key="5">
    <source>
        <dbReference type="WBParaSite" id="Gr19_v10_g13766.t1"/>
    </source>
</evidence>
<dbReference type="PANTHER" id="PTHR13527:SF0">
    <property type="entry name" value="SAYSVFN DOMAIN-CONTAINING PROTEIN 1"/>
    <property type="match status" value="1"/>
</dbReference>
<dbReference type="InterPro" id="IPR039159">
    <property type="entry name" value="SAYSD1"/>
</dbReference>
<dbReference type="PANTHER" id="PTHR13527">
    <property type="entry name" value="SAYSVFN DOMAIN-CONTAINING PROTEIN 1"/>
    <property type="match status" value="1"/>
</dbReference>
<dbReference type="Proteomes" id="UP000887572">
    <property type="component" value="Unplaced"/>
</dbReference>